<reference evidence="3 4" key="1">
    <citation type="submission" date="2023-03" db="EMBL/GenBank/DDBJ databases">
        <title>Genome sequence of Microbacterium sp. KACC 23027.</title>
        <authorList>
            <person name="Kim S."/>
            <person name="Heo J."/>
            <person name="Kwon S.-W."/>
        </authorList>
    </citation>
    <scope>NUCLEOTIDE SEQUENCE [LARGE SCALE GENOMIC DNA]</scope>
    <source>
        <strain evidence="3 4">KACC 23027</strain>
    </source>
</reference>
<proteinExistence type="inferred from homology"/>
<dbReference type="SUPFAM" id="SSF52540">
    <property type="entry name" value="P-loop containing nucleoside triphosphate hydrolases"/>
    <property type="match status" value="1"/>
</dbReference>
<dbReference type="EMBL" id="CP119108">
    <property type="protein sequence ID" value="WEG07466.1"/>
    <property type="molecule type" value="Genomic_DNA"/>
</dbReference>
<accession>A0ABY8BTH4</accession>
<dbReference type="InterPro" id="IPR050921">
    <property type="entry name" value="T4SS_GSP_E_ATPase"/>
</dbReference>
<dbReference type="CDD" id="cd01130">
    <property type="entry name" value="VirB11-like_ATPase"/>
    <property type="match status" value="1"/>
</dbReference>
<name>A0ABY8BTH4_9MICO</name>
<sequence>MSLAHAVGAPSAVQQVAERVRERLRAEHTDPAGDPERAVEAAWAEVRRHNDYALSRGLEPIDDETACVREALAAVTGYGPLQAYLDDPTVEEVYINAPDRIFVARGGVSERVPLVLTDVAVRDLVERMLQATGRRVDLSQPFVDASLPDGSRLHCVIPDITRRHWSVNVRKFLPAHRTLERLVDSGSIGVDGARLLRDAMVQGRSVVVSGATHAGKTTLLGALIGACAARQRIVTVEETFELAVDGPDVVAMQGRQPSLEGGGEVTLRRLVKEALRMRPDRLVVGEVRDAEALDLVLALNTGVPGAATVHANSAGEALVKLSSLPLLAGRNIDAGFILPAVARGVQLVAHCARMPDGTRRVAEVIETTGRVVDGRIEAHTVYGGRG</sequence>
<organism evidence="3 4">
    <name type="scientific">Microbacterium horticulturae</name>
    <dbReference type="NCBI Taxonomy" id="3028316"/>
    <lineage>
        <taxon>Bacteria</taxon>
        <taxon>Bacillati</taxon>
        <taxon>Actinomycetota</taxon>
        <taxon>Actinomycetes</taxon>
        <taxon>Micrococcales</taxon>
        <taxon>Microbacteriaceae</taxon>
        <taxon>Microbacterium</taxon>
    </lineage>
</organism>
<dbReference type="Gene3D" id="3.40.50.300">
    <property type="entry name" value="P-loop containing nucleotide triphosphate hydrolases"/>
    <property type="match status" value="1"/>
</dbReference>
<dbReference type="InterPro" id="IPR001482">
    <property type="entry name" value="T2SS/T4SS_dom"/>
</dbReference>
<dbReference type="PANTHER" id="PTHR30486">
    <property type="entry name" value="TWITCHING MOTILITY PROTEIN PILT"/>
    <property type="match status" value="1"/>
</dbReference>
<dbReference type="PROSITE" id="PS00662">
    <property type="entry name" value="T2SP_E"/>
    <property type="match status" value="1"/>
</dbReference>
<gene>
    <name evidence="3" type="ORF">PU630_09330</name>
</gene>
<evidence type="ECO:0000313" key="3">
    <source>
        <dbReference type="EMBL" id="WEG07466.1"/>
    </source>
</evidence>
<dbReference type="InterPro" id="IPR027417">
    <property type="entry name" value="P-loop_NTPase"/>
</dbReference>
<protein>
    <submittedName>
        <fullName evidence="3">ATPase, T2SS/T4P/T4SS family</fullName>
    </submittedName>
</protein>
<dbReference type="PANTHER" id="PTHR30486:SF6">
    <property type="entry name" value="TYPE IV PILUS RETRACTATION ATPASE PILT"/>
    <property type="match status" value="1"/>
</dbReference>
<dbReference type="Gene3D" id="3.30.450.380">
    <property type="match status" value="1"/>
</dbReference>
<comment type="similarity">
    <text evidence="1">Belongs to the GSP E family.</text>
</comment>
<evidence type="ECO:0000256" key="1">
    <source>
        <dbReference type="ARBA" id="ARBA00006611"/>
    </source>
</evidence>
<evidence type="ECO:0000313" key="4">
    <source>
        <dbReference type="Proteomes" id="UP001214553"/>
    </source>
</evidence>
<keyword evidence="4" id="KW-1185">Reference proteome</keyword>
<feature type="domain" description="Bacterial type II secretion system protein E" evidence="2">
    <location>
        <begin position="275"/>
        <end position="289"/>
    </location>
</feature>
<dbReference type="Proteomes" id="UP001214553">
    <property type="component" value="Chromosome"/>
</dbReference>
<dbReference type="Pfam" id="PF00437">
    <property type="entry name" value="T2SSE"/>
    <property type="match status" value="1"/>
</dbReference>
<dbReference type="RefSeq" id="WP_275276805.1">
    <property type="nucleotide sequence ID" value="NZ_CP119108.1"/>
</dbReference>
<evidence type="ECO:0000259" key="2">
    <source>
        <dbReference type="PROSITE" id="PS00662"/>
    </source>
</evidence>